<evidence type="ECO:0000256" key="1">
    <source>
        <dbReference type="ARBA" id="ARBA00022801"/>
    </source>
</evidence>
<name>A0A7C4LPT0_9PLAN</name>
<dbReference type="Gene3D" id="3.40.50.1110">
    <property type="entry name" value="SGNH hydrolase"/>
    <property type="match status" value="1"/>
</dbReference>
<keyword evidence="3" id="KW-0732">Signal</keyword>
<comment type="caution">
    <text evidence="5">The sequence shown here is derived from an EMBL/GenBank/DDBJ whole genome shotgun (WGS) entry which is preliminary data.</text>
</comment>
<dbReference type="GO" id="GO:0001681">
    <property type="term" value="F:sialate O-acetylesterase activity"/>
    <property type="evidence" value="ECO:0007669"/>
    <property type="project" value="InterPro"/>
</dbReference>
<gene>
    <name evidence="5" type="ORF">ENS64_17170</name>
</gene>
<evidence type="ECO:0000313" key="5">
    <source>
        <dbReference type="EMBL" id="HGT40978.1"/>
    </source>
</evidence>
<feature type="chain" id="PRO_5028413920" evidence="3">
    <location>
        <begin position="25"/>
        <end position="517"/>
    </location>
</feature>
<dbReference type="InterPro" id="IPR039329">
    <property type="entry name" value="SIAE"/>
</dbReference>
<feature type="signal peptide" evidence="3">
    <location>
        <begin position="1"/>
        <end position="24"/>
    </location>
</feature>
<reference evidence="5" key="1">
    <citation type="journal article" date="2020" name="mSystems">
        <title>Genome- and Community-Level Interaction Insights into Carbon Utilization and Element Cycling Functions of Hydrothermarchaeota in Hydrothermal Sediment.</title>
        <authorList>
            <person name="Zhou Z."/>
            <person name="Liu Y."/>
            <person name="Xu W."/>
            <person name="Pan J."/>
            <person name="Luo Z.H."/>
            <person name="Li M."/>
        </authorList>
    </citation>
    <scope>NUCLEOTIDE SEQUENCE [LARGE SCALE GENOMIC DNA]</scope>
    <source>
        <strain evidence="5">SpSt-508</strain>
    </source>
</reference>
<dbReference type="InterPro" id="IPR005181">
    <property type="entry name" value="SASA"/>
</dbReference>
<feature type="region of interest" description="Disordered" evidence="2">
    <location>
        <begin position="249"/>
        <end position="272"/>
    </location>
</feature>
<protein>
    <submittedName>
        <fullName evidence="5">Sialate O-acetylesterase</fullName>
    </submittedName>
</protein>
<dbReference type="Pfam" id="PF03629">
    <property type="entry name" value="SASA"/>
    <property type="match status" value="2"/>
</dbReference>
<keyword evidence="1" id="KW-0378">Hydrolase</keyword>
<dbReference type="PANTHER" id="PTHR22901">
    <property type="entry name" value="SIALATE O-ACETYLESTERASE"/>
    <property type="match status" value="1"/>
</dbReference>
<evidence type="ECO:0000256" key="2">
    <source>
        <dbReference type="SAM" id="MobiDB-lite"/>
    </source>
</evidence>
<evidence type="ECO:0000259" key="4">
    <source>
        <dbReference type="Pfam" id="PF03629"/>
    </source>
</evidence>
<dbReference type="GO" id="GO:0005975">
    <property type="term" value="P:carbohydrate metabolic process"/>
    <property type="evidence" value="ECO:0007669"/>
    <property type="project" value="TreeGrafter"/>
</dbReference>
<dbReference type="InterPro" id="IPR036514">
    <property type="entry name" value="SGNH_hydro_sf"/>
</dbReference>
<sequence>MIHRPLLSCAVCAVAWAWAATVQADVRLPALFTDHMVLQREQKNRVWGWADPGEVVKVSIGGQTQQTTAGADKKWQVVLDPLPVGGPHTLTVEGKNRVTVQDVLVGEVWICSGQSNMQWSVNASNDPDLEKLAANFPQIRLITVPHVGTQEPQDDFKGAWVPCSPDTVGNFSAVGYFFGRQLHQTLGVPVGLINNAWGGSACEAWIRRDLLAGDPLYQPLLERWENLEKAAADTAAIEQRLKDWEKAVAEAKAAGKQPPPRPQDPRPLMAGNARPGNIYNGVLKPTIGYGIRGAIWYQGESNASRAYQYRELFPLMIKSWRDEWGQGDFSFYYVQLADFREEKPQPGDSDWAELREAQTLTMSKLPKVGQAVIIDIGEGKDIHPKNKQDVAKRLARWALANDYGINLPFRSPEYAAMEKQGGKIVVKFHHVGGGFRPFDTNEIRGFAIAGEDRKWVWAQAKITGADTIEVWNDEVKDPVAVRYAWADNPVCNLYSVNGLPVTPFRTDDWKGITADAR</sequence>
<proteinExistence type="predicted"/>
<feature type="domain" description="Sialate O-acetylesterase" evidence="4">
    <location>
        <begin position="107"/>
        <end position="230"/>
    </location>
</feature>
<feature type="domain" description="Sialate O-acetylesterase" evidence="4">
    <location>
        <begin position="290"/>
        <end position="373"/>
    </location>
</feature>
<dbReference type="AlphaFoldDB" id="A0A7C4LPT0"/>
<dbReference type="PANTHER" id="PTHR22901:SF0">
    <property type="entry name" value="SIALATE O-ACETYLESTERASE"/>
    <property type="match status" value="1"/>
</dbReference>
<organism evidence="5">
    <name type="scientific">Schlesneria paludicola</name>
    <dbReference type="NCBI Taxonomy" id="360056"/>
    <lineage>
        <taxon>Bacteria</taxon>
        <taxon>Pseudomonadati</taxon>
        <taxon>Planctomycetota</taxon>
        <taxon>Planctomycetia</taxon>
        <taxon>Planctomycetales</taxon>
        <taxon>Planctomycetaceae</taxon>
        <taxon>Schlesneria</taxon>
    </lineage>
</organism>
<dbReference type="SUPFAM" id="SSF52266">
    <property type="entry name" value="SGNH hydrolase"/>
    <property type="match status" value="1"/>
</dbReference>
<accession>A0A7C4LPT0</accession>
<evidence type="ECO:0000256" key="3">
    <source>
        <dbReference type="SAM" id="SignalP"/>
    </source>
</evidence>
<dbReference type="EMBL" id="DSVQ01000019">
    <property type="protein sequence ID" value="HGT40978.1"/>
    <property type="molecule type" value="Genomic_DNA"/>
</dbReference>